<evidence type="ECO:0000256" key="1">
    <source>
        <dbReference type="SAM" id="MobiDB-lite"/>
    </source>
</evidence>
<organism evidence="2 3">
    <name type="scientific">Cyclostephanos tholiformis</name>
    <dbReference type="NCBI Taxonomy" id="382380"/>
    <lineage>
        <taxon>Eukaryota</taxon>
        <taxon>Sar</taxon>
        <taxon>Stramenopiles</taxon>
        <taxon>Ochrophyta</taxon>
        <taxon>Bacillariophyta</taxon>
        <taxon>Coscinodiscophyceae</taxon>
        <taxon>Thalassiosirophycidae</taxon>
        <taxon>Stephanodiscales</taxon>
        <taxon>Stephanodiscaceae</taxon>
        <taxon>Cyclostephanos</taxon>
    </lineage>
</organism>
<reference evidence="2 3" key="1">
    <citation type="submission" date="2024-10" db="EMBL/GenBank/DDBJ databases">
        <title>Updated reference genomes for cyclostephanoid diatoms.</title>
        <authorList>
            <person name="Roberts W.R."/>
            <person name="Alverson A.J."/>
        </authorList>
    </citation>
    <scope>NUCLEOTIDE SEQUENCE [LARGE SCALE GENOMIC DNA]</scope>
    <source>
        <strain evidence="2 3">AJA228-03</strain>
    </source>
</reference>
<evidence type="ECO:0000313" key="2">
    <source>
        <dbReference type="EMBL" id="KAL3810865.1"/>
    </source>
</evidence>
<gene>
    <name evidence="2" type="ORF">ACHAXA_005865</name>
</gene>
<dbReference type="AlphaFoldDB" id="A0ABD3RCY0"/>
<feature type="region of interest" description="Disordered" evidence="1">
    <location>
        <begin position="130"/>
        <end position="220"/>
    </location>
</feature>
<evidence type="ECO:0000313" key="3">
    <source>
        <dbReference type="Proteomes" id="UP001530377"/>
    </source>
</evidence>
<keyword evidence="3" id="KW-1185">Reference proteome</keyword>
<proteinExistence type="predicted"/>
<comment type="caution">
    <text evidence="2">The sequence shown here is derived from an EMBL/GenBank/DDBJ whole genome shotgun (WGS) entry which is preliminary data.</text>
</comment>
<dbReference type="EMBL" id="JALLPB020000296">
    <property type="protein sequence ID" value="KAL3810865.1"/>
    <property type="molecule type" value="Genomic_DNA"/>
</dbReference>
<feature type="compositionally biased region" description="Low complexity" evidence="1">
    <location>
        <begin position="198"/>
        <end position="207"/>
    </location>
</feature>
<accession>A0ABD3RCY0</accession>
<sequence>MDPLSFITNVQRQYSSSLCFATPVRVASTENVANLSDWMLTAEEFAARYKFDREGKCGGYIVPDVDESSASQSLREEDETITSASYFEQKFSHLIETTPPMLLFDVHRVAVSERDMGAILTLANDRQRAYEAKRNSTNGEKSRNKTPVSSPSDRAVAAMTETPRKMTGSLSKRSKKCTSPTKDGISRKEYDLAPIGMSSSVSSTSQESEQDDRRRCQRPQRIFREPDIVHFTLCE</sequence>
<name>A0ABD3RCY0_9STRA</name>
<protein>
    <submittedName>
        <fullName evidence="2">Uncharacterized protein</fullName>
    </submittedName>
</protein>
<feature type="compositionally biased region" description="Polar residues" evidence="1">
    <location>
        <begin position="135"/>
        <end position="152"/>
    </location>
</feature>
<dbReference type="Proteomes" id="UP001530377">
    <property type="component" value="Unassembled WGS sequence"/>
</dbReference>